<reference evidence="1 2" key="1">
    <citation type="submission" date="2014-11" db="EMBL/GenBank/DDBJ databases">
        <authorList>
            <person name="Diene M.Seydina."/>
        </authorList>
    </citation>
    <scope>NUCLEOTIDE SEQUENCE [LARGE SCALE GENOMIC DNA]</scope>
    <source>
        <strain evidence="1 2">Neisseria meningitidis CHUV</strain>
    </source>
</reference>
<dbReference type="AlphaFoldDB" id="A0A0H5QCG2"/>
<proteinExistence type="predicted"/>
<protein>
    <submittedName>
        <fullName evidence="1">Uncharacterized protein</fullName>
    </submittedName>
</protein>
<dbReference type="Proteomes" id="UP000182715">
    <property type="component" value="Unassembled WGS sequence"/>
</dbReference>
<dbReference type="EMBL" id="CVTF01000054">
    <property type="protein sequence ID" value="CRY99176.1"/>
    <property type="molecule type" value="Genomic_DNA"/>
</dbReference>
<sequence length="41" mass="5002">MVYLGKNNVFEEDDTQVLPKTAKMPSEQFRRHFQNRFTLER</sequence>
<evidence type="ECO:0000313" key="2">
    <source>
        <dbReference type="Proteomes" id="UP000182715"/>
    </source>
</evidence>
<evidence type="ECO:0000313" key="1">
    <source>
        <dbReference type="EMBL" id="CRY99176.1"/>
    </source>
</evidence>
<accession>A0A0H5QCG2</accession>
<organism evidence="1 2">
    <name type="scientific">Neisseria meningitidis serogroup B</name>
    <dbReference type="NCBI Taxonomy" id="491"/>
    <lineage>
        <taxon>Bacteria</taxon>
        <taxon>Pseudomonadati</taxon>
        <taxon>Pseudomonadota</taxon>
        <taxon>Betaproteobacteria</taxon>
        <taxon>Neisseriales</taxon>
        <taxon>Neisseriaceae</taxon>
        <taxon>Neisseria</taxon>
    </lineage>
</organism>
<name>A0A0H5QCG2_NEIMI</name>